<organism evidence="4 5">
    <name type="scientific">Kordiimonas pumila</name>
    <dbReference type="NCBI Taxonomy" id="2161677"/>
    <lineage>
        <taxon>Bacteria</taxon>
        <taxon>Pseudomonadati</taxon>
        <taxon>Pseudomonadota</taxon>
        <taxon>Alphaproteobacteria</taxon>
        <taxon>Kordiimonadales</taxon>
        <taxon>Kordiimonadaceae</taxon>
        <taxon>Kordiimonas</taxon>
    </lineage>
</organism>
<reference evidence="5" key="1">
    <citation type="journal article" date="2019" name="Int. J. Syst. Evol. Microbiol.">
        <title>The Global Catalogue of Microorganisms (GCM) 10K type strain sequencing project: providing services to taxonomists for standard genome sequencing and annotation.</title>
        <authorList>
            <consortium name="The Broad Institute Genomics Platform"/>
            <consortium name="The Broad Institute Genome Sequencing Center for Infectious Disease"/>
            <person name="Wu L."/>
            <person name="Ma J."/>
        </authorList>
    </citation>
    <scope>NUCLEOTIDE SEQUENCE [LARGE SCALE GENOMIC DNA]</scope>
    <source>
        <strain evidence="5">KCTC 62164</strain>
    </source>
</reference>
<comment type="caution">
    <text evidence="4">The sequence shown here is derived from an EMBL/GenBank/DDBJ whole genome shotgun (WGS) entry which is preliminary data.</text>
</comment>
<dbReference type="EMBL" id="JBHRSL010000010">
    <property type="protein sequence ID" value="MFC3052944.1"/>
    <property type="molecule type" value="Genomic_DNA"/>
</dbReference>
<dbReference type="PANTHER" id="PTHR34473">
    <property type="entry name" value="UPF0699 TRANSMEMBRANE PROTEIN YDBS"/>
    <property type="match status" value="1"/>
</dbReference>
<keyword evidence="2" id="KW-1133">Transmembrane helix</keyword>
<feature type="transmembrane region" description="Helical" evidence="2">
    <location>
        <begin position="397"/>
        <end position="417"/>
    </location>
</feature>
<feature type="transmembrane region" description="Helical" evidence="2">
    <location>
        <begin position="59"/>
        <end position="83"/>
    </location>
</feature>
<feature type="domain" description="YdbS-like PH" evidence="3">
    <location>
        <begin position="444"/>
        <end position="515"/>
    </location>
</feature>
<feature type="transmembrane region" description="Helical" evidence="2">
    <location>
        <begin position="221"/>
        <end position="237"/>
    </location>
</feature>
<gene>
    <name evidence="4" type="ORF">ACFOKA_13595</name>
</gene>
<keyword evidence="5" id="KW-1185">Reference proteome</keyword>
<dbReference type="InterPro" id="IPR005182">
    <property type="entry name" value="YdbS-like_PH"/>
</dbReference>
<dbReference type="PIRSF" id="PIRSF026631">
    <property type="entry name" value="UCP026631"/>
    <property type="match status" value="1"/>
</dbReference>
<keyword evidence="2" id="KW-0812">Transmembrane</keyword>
<dbReference type="Pfam" id="PF03703">
    <property type="entry name" value="bPH_2"/>
    <property type="match status" value="2"/>
</dbReference>
<protein>
    <submittedName>
        <fullName evidence="4">PH domain-containing protein</fullName>
    </submittedName>
</protein>
<evidence type="ECO:0000259" key="3">
    <source>
        <dbReference type="Pfam" id="PF03703"/>
    </source>
</evidence>
<proteinExistence type="predicted"/>
<dbReference type="Proteomes" id="UP001595444">
    <property type="component" value="Unassembled WGS sequence"/>
</dbReference>
<feature type="domain" description="YdbS-like PH" evidence="3">
    <location>
        <begin position="82"/>
        <end position="160"/>
    </location>
</feature>
<name>A0ABV7D7I1_9PROT</name>
<evidence type="ECO:0000256" key="1">
    <source>
        <dbReference type="SAM" id="MobiDB-lite"/>
    </source>
</evidence>
<evidence type="ECO:0000313" key="5">
    <source>
        <dbReference type="Proteomes" id="UP001595444"/>
    </source>
</evidence>
<feature type="compositionally biased region" description="Polar residues" evidence="1">
    <location>
        <begin position="177"/>
        <end position="187"/>
    </location>
</feature>
<dbReference type="RefSeq" id="WP_194213427.1">
    <property type="nucleotide sequence ID" value="NZ_CP061205.1"/>
</dbReference>
<evidence type="ECO:0000256" key="2">
    <source>
        <dbReference type="SAM" id="Phobius"/>
    </source>
</evidence>
<dbReference type="PANTHER" id="PTHR34473:SF2">
    <property type="entry name" value="UPF0699 TRANSMEMBRANE PROTEIN YDBT"/>
    <property type="match status" value="1"/>
</dbReference>
<keyword evidence="2" id="KW-0472">Membrane</keyword>
<sequence>MTEPQQPKTIKDLQTDKWHQLSPIAILHFAIKFLFQSFQQGLQSLLPALAVAVTFLHNQLFLVIVLLLVLGLLLTAAAFMGYLKFRYRLSSDSVLIQRGVLTRKRLSISFDRIQNITIREPIYFRPFGLVALSIESAGSSAEEVSLAGIEKQLAEEIRRLVLRAKTTAPDKAHFRHTNGTNSDQNGTECKDVPTPVPTEAKTLLRQPISELIRYGLSNNNIWIFASLIIAAIAQVNWKDYAFTDTVAATIIDMTGGDKLIIGLLFSTGIITFILSLMMISAIGAIVLYYDYHLTSDKRQLHQSKGLFERQETSLSKSKIQCLRLNKPWPARLFNRHHITIKQIGFNEKSAAANTKKAFIIPSCPDAFTKQLSEELYPSFNWNVAQLQSISSYYTRRIVVWFIVPLSLITALCLSFSVGNDGMLALLAPFFAWPIIARRTSMYGYYTDTQHALIRTGFIGHKLTVFPLYKAQVVEVKQSPGQRRKQLATLTIKLAGTTLKLPYIPMEDAKSWRDTILYCVETSKKPWM</sequence>
<accession>A0ABV7D7I1</accession>
<feature type="transmembrane region" description="Helical" evidence="2">
    <location>
        <begin position="259"/>
        <end position="289"/>
    </location>
</feature>
<dbReference type="InterPro" id="IPR014529">
    <property type="entry name" value="UCP026631"/>
</dbReference>
<feature type="transmembrane region" description="Helical" evidence="2">
    <location>
        <begin position="21"/>
        <end position="39"/>
    </location>
</feature>
<evidence type="ECO:0000313" key="4">
    <source>
        <dbReference type="EMBL" id="MFC3052944.1"/>
    </source>
</evidence>
<feature type="region of interest" description="Disordered" evidence="1">
    <location>
        <begin position="172"/>
        <end position="192"/>
    </location>
</feature>